<dbReference type="PANTHER" id="PTHR15726">
    <property type="entry name" value="RAB11-FAMILY INTERACTING PROTEIN"/>
    <property type="match status" value="1"/>
</dbReference>
<evidence type="ECO:0000256" key="1">
    <source>
        <dbReference type="SAM" id="MobiDB-lite"/>
    </source>
</evidence>
<dbReference type="CDD" id="cd00051">
    <property type="entry name" value="EFh"/>
    <property type="match status" value="1"/>
</dbReference>
<protein>
    <submittedName>
        <fullName evidence="3">Rab11 family-interacting protein 4A</fullName>
    </submittedName>
</protein>
<gene>
    <name evidence="3" type="ORF">KUDE01_002857</name>
</gene>
<dbReference type="GO" id="GO:0032154">
    <property type="term" value="C:cleavage furrow"/>
    <property type="evidence" value="ECO:0007669"/>
    <property type="project" value="TreeGrafter"/>
</dbReference>
<dbReference type="InterPro" id="IPR051977">
    <property type="entry name" value="Rab11-interacting_regulator"/>
</dbReference>
<feature type="compositionally biased region" description="Polar residues" evidence="1">
    <location>
        <begin position="210"/>
        <end position="229"/>
    </location>
</feature>
<dbReference type="AlphaFoldDB" id="A0AAD9EQC9"/>
<feature type="domain" description="EF-hand" evidence="2">
    <location>
        <begin position="13"/>
        <end position="48"/>
    </location>
</feature>
<accession>A0AAD9EQC9</accession>
<dbReference type="Pfam" id="PF13499">
    <property type="entry name" value="EF-hand_7"/>
    <property type="match status" value="1"/>
</dbReference>
<dbReference type="GO" id="GO:0005509">
    <property type="term" value="F:calcium ion binding"/>
    <property type="evidence" value="ECO:0007669"/>
    <property type="project" value="InterPro"/>
</dbReference>
<dbReference type="PANTHER" id="PTHR15726:SF5">
    <property type="entry name" value="RAB11 FAMILY-INTERACTING PROTEIN 4"/>
    <property type="match status" value="1"/>
</dbReference>
<dbReference type="Gene3D" id="1.10.238.10">
    <property type="entry name" value="EF-hand"/>
    <property type="match status" value="1"/>
</dbReference>
<reference evidence="3" key="1">
    <citation type="submission" date="2023-04" db="EMBL/GenBank/DDBJ databases">
        <title>Chromosome-level genome of Chaenocephalus aceratus.</title>
        <authorList>
            <person name="Park H."/>
        </authorList>
    </citation>
    <scope>NUCLEOTIDE SEQUENCE</scope>
    <source>
        <strain evidence="3">DE</strain>
        <tissue evidence="3">Muscle</tissue>
    </source>
</reference>
<dbReference type="FunFam" id="1.10.238.10:FF:000284">
    <property type="entry name" value="RAB11 family interacting protein 4"/>
    <property type="match status" value="1"/>
</dbReference>
<dbReference type="SMART" id="SM00054">
    <property type="entry name" value="EFh"/>
    <property type="match status" value="2"/>
</dbReference>
<feature type="region of interest" description="Disordered" evidence="1">
    <location>
        <begin position="183"/>
        <end position="229"/>
    </location>
</feature>
<evidence type="ECO:0000313" key="3">
    <source>
        <dbReference type="EMBL" id="KAK1877548.1"/>
    </source>
</evidence>
<dbReference type="GO" id="GO:0030139">
    <property type="term" value="C:endocytic vesicle"/>
    <property type="evidence" value="ECO:0007669"/>
    <property type="project" value="TreeGrafter"/>
</dbReference>
<proteinExistence type="predicted"/>
<dbReference type="SUPFAM" id="SSF47473">
    <property type="entry name" value="EF-hand"/>
    <property type="match status" value="1"/>
</dbReference>
<comment type="caution">
    <text evidence="3">The sequence shown here is derived from an EMBL/GenBank/DDBJ whole genome shotgun (WGS) entry which is preliminary data.</text>
</comment>
<evidence type="ECO:0000313" key="4">
    <source>
        <dbReference type="Proteomes" id="UP001228049"/>
    </source>
</evidence>
<dbReference type="GO" id="GO:0032456">
    <property type="term" value="P:endocytic recycling"/>
    <property type="evidence" value="ECO:0007669"/>
    <property type="project" value="TreeGrafter"/>
</dbReference>
<dbReference type="GO" id="GO:0030496">
    <property type="term" value="C:midbody"/>
    <property type="evidence" value="ECO:0007669"/>
    <property type="project" value="TreeGrafter"/>
</dbReference>
<dbReference type="InterPro" id="IPR002048">
    <property type="entry name" value="EF_hand_dom"/>
</dbReference>
<dbReference type="GO" id="GO:0055038">
    <property type="term" value="C:recycling endosome membrane"/>
    <property type="evidence" value="ECO:0007669"/>
    <property type="project" value="TreeGrafter"/>
</dbReference>
<dbReference type="EMBL" id="JASDAP010000027">
    <property type="protein sequence ID" value="KAK1877548.1"/>
    <property type="molecule type" value="Genomic_DNA"/>
</dbReference>
<dbReference type="Proteomes" id="UP001228049">
    <property type="component" value="Unassembled WGS sequence"/>
</dbReference>
<dbReference type="InterPro" id="IPR011992">
    <property type="entry name" value="EF-hand-dom_pair"/>
</dbReference>
<sequence length="322" mass="35417">MEGNVPDQEQLLQFLRRLKEVFDVCDEDADGFIRVEHLVDLGLQFGQGDEVKKLTRYLDPNAHGKINFKDFCHGVLAIKGCEGILKMAVGPRSVASTQPSVTDNGYIYQCLICLEVYFIKNGEAKLGPPIIMCTRSYPEYGEGCADGECAMDSSAENGNSCDSSAPARRDSRLMGSASVISREEQFEDYGEGEDVDFTPSSPCPEEETRTNGFSDLGSSLPSSAGQTPQKMRQLYNSELLDIYCSQCCKKVNLLNDLEARLRNLKANSPNRKITSTAFGRQLFQANHSVFGSSQGSSTEDLFTDSIDSCDLDITDKGPRLTD</sequence>
<organism evidence="3 4">
    <name type="scientific">Dissostichus eleginoides</name>
    <name type="common">Patagonian toothfish</name>
    <name type="synonym">Dissostichus amissus</name>
    <dbReference type="NCBI Taxonomy" id="100907"/>
    <lineage>
        <taxon>Eukaryota</taxon>
        <taxon>Metazoa</taxon>
        <taxon>Chordata</taxon>
        <taxon>Craniata</taxon>
        <taxon>Vertebrata</taxon>
        <taxon>Euteleostomi</taxon>
        <taxon>Actinopterygii</taxon>
        <taxon>Neopterygii</taxon>
        <taxon>Teleostei</taxon>
        <taxon>Neoteleostei</taxon>
        <taxon>Acanthomorphata</taxon>
        <taxon>Eupercaria</taxon>
        <taxon>Perciformes</taxon>
        <taxon>Notothenioidei</taxon>
        <taxon>Nototheniidae</taxon>
        <taxon>Dissostichus</taxon>
    </lineage>
</organism>
<dbReference type="PROSITE" id="PS50222">
    <property type="entry name" value="EF_HAND_2"/>
    <property type="match status" value="1"/>
</dbReference>
<feature type="compositionally biased region" description="Acidic residues" evidence="1">
    <location>
        <begin position="185"/>
        <end position="196"/>
    </location>
</feature>
<evidence type="ECO:0000259" key="2">
    <source>
        <dbReference type="PROSITE" id="PS50222"/>
    </source>
</evidence>
<name>A0AAD9EQC9_DISEL</name>
<keyword evidence="4" id="KW-1185">Reference proteome</keyword>
<dbReference type="GO" id="GO:0032465">
    <property type="term" value="P:regulation of cytokinesis"/>
    <property type="evidence" value="ECO:0007669"/>
    <property type="project" value="TreeGrafter"/>
</dbReference>